<evidence type="ECO:0000313" key="10">
    <source>
        <dbReference type="EMBL" id="RXK14886.1"/>
    </source>
</evidence>
<dbReference type="Pfam" id="PF00924">
    <property type="entry name" value="MS_channel_2nd"/>
    <property type="match status" value="1"/>
</dbReference>
<comment type="caution">
    <text evidence="10">The sequence shown here is derived from an EMBL/GenBank/DDBJ whole genome shotgun (WGS) entry which is preliminary data.</text>
</comment>
<dbReference type="Pfam" id="PF05552">
    <property type="entry name" value="MS_channel_1st_1"/>
    <property type="match status" value="1"/>
</dbReference>
<evidence type="ECO:0000256" key="5">
    <source>
        <dbReference type="ARBA" id="ARBA00022989"/>
    </source>
</evidence>
<evidence type="ECO:0000256" key="6">
    <source>
        <dbReference type="ARBA" id="ARBA00023136"/>
    </source>
</evidence>
<keyword evidence="3" id="KW-1003">Cell membrane</keyword>
<dbReference type="GO" id="GO:0005886">
    <property type="term" value="C:plasma membrane"/>
    <property type="evidence" value="ECO:0007669"/>
    <property type="project" value="UniProtKB-SubCell"/>
</dbReference>
<evidence type="ECO:0000256" key="7">
    <source>
        <dbReference type="SAM" id="Phobius"/>
    </source>
</evidence>
<dbReference type="GO" id="GO:0008381">
    <property type="term" value="F:mechanosensitive monoatomic ion channel activity"/>
    <property type="evidence" value="ECO:0007669"/>
    <property type="project" value="InterPro"/>
</dbReference>
<keyword evidence="6 7" id="KW-0472">Membrane</keyword>
<reference evidence="10 11" key="1">
    <citation type="submission" date="2017-09" db="EMBL/GenBank/DDBJ databases">
        <title>Genomics of the genus Arcobacter.</title>
        <authorList>
            <person name="Perez-Cataluna A."/>
            <person name="Figueras M.J."/>
            <person name="Salas-Masso N."/>
        </authorList>
    </citation>
    <scope>NUCLEOTIDE SEQUENCE [LARGE SCALE GENOMIC DNA]</scope>
    <source>
        <strain evidence="10 11">CECT 7386</strain>
    </source>
</reference>
<evidence type="ECO:0000259" key="9">
    <source>
        <dbReference type="Pfam" id="PF21082"/>
    </source>
</evidence>
<feature type="domain" description="Mechanosensitive ion channel MscS" evidence="8">
    <location>
        <begin position="109"/>
        <end position="172"/>
    </location>
</feature>
<feature type="transmembrane region" description="Helical" evidence="7">
    <location>
        <begin position="88"/>
        <end position="106"/>
    </location>
</feature>
<dbReference type="InterPro" id="IPR006685">
    <property type="entry name" value="MscS_channel_2nd"/>
</dbReference>
<keyword evidence="4 7" id="KW-0812">Transmembrane</keyword>
<dbReference type="PROSITE" id="PS01246">
    <property type="entry name" value="UPF0003"/>
    <property type="match status" value="1"/>
</dbReference>
<sequence length="276" mass="30725">MQEEIESVQKIYNLLIEFFMNYSFQILGAIIIVFLGFFVAKKFAQAVERLCLKNDLDVTLTKFIVNIVKFGIIIGAAIIAIGKLGITLTPFIAGIGAASLGAGLALQGTLSNYGAGLSIIITRPFIVGNTITVQDVFGIVEEIKLGHTILLTEDGEKITVPNKYIIGEVIINSFEYRIVEATVGISYESDMQKAINIILDEIKSFEDSISTSSKPQVGIKEFADSSVNIEYRYWAKTEIYFETQYKINLAIFEALKQNSIEIPYPIRNLYLHQQQA</sequence>
<dbReference type="KEGG" id="amyt:AMYT_1317"/>
<dbReference type="InterPro" id="IPR011066">
    <property type="entry name" value="MscS_channel_C_sf"/>
</dbReference>
<dbReference type="Pfam" id="PF21082">
    <property type="entry name" value="MS_channel_3rd"/>
    <property type="match status" value="1"/>
</dbReference>
<feature type="transmembrane region" description="Helical" evidence="7">
    <location>
        <begin position="22"/>
        <end position="40"/>
    </location>
</feature>
<feature type="transmembrane region" description="Helical" evidence="7">
    <location>
        <begin position="60"/>
        <end position="82"/>
    </location>
</feature>
<dbReference type="PANTHER" id="PTHR30221">
    <property type="entry name" value="SMALL-CONDUCTANCE MECHANOSENSITIVE CHANNEL"/>
    <property type="match status" value="1"/>
</dbReference>
<evidence type="ECO:0000256" key="2">
    <source>
        <dbReference type="ARBA" id="ARBA00008017"/>
    </source>
</evidence>
<keyword evidence="5 7" id="KW-1133">Transmembrane helix</keyword>
<dbReference type="InterPro" id="IPR008910">
    <property type="entry name" value="MSC_TM_helix"/>
</dbReference>
<dbReference type="InterPro" id="IPR045275">
    <property type="entry name" value="MscS_archaea/bacteria_type"/>
</dbReference>
<dbReference type="AlphaFoldDB" id="A0AAX2AFB1"/>
<evidence type="ECO:0000256" key="4">
    <source>
        <dbReference type="ARBA" id="ARBA00022692"/>
    </source>
</evidence>
<dbReference type="SUPFAM" id="SSF82861">
    <property type="entry name" value="Mechanosensitive channel protein MscS (YggB), transmembrane region"/>
    <property type="match status" value="1"/>
</dbReference>
<feature type="domain" description="Mechanosensitive ion channel MscS C-terminal" evidence="9">
    <location>
        <begin position="179"/>
        <end position="262"/>
    </location>
</feature>
<evidence type="ECO:0000259" key="8">
    <source>
        <dbReference type="Pfam" id="PF00924"/>
    </source>
</evidence>
<comment type="similarity">
    <text evidence="2">Belongs to the MscS (TC 1.A.23) family.</text>
</comment>
<dbReference type="Gene3D" id="1.10.287.1260">
    <property type="match status" value="1"/>
</dbReference>
<dbReference type="InterPro" id="IPR049278">
    <property type="entry name" value="MS_channel_C"/>
</dbReference>
<evidence type="ECO:0000256" key="3">
    <source>
        <dbReference type="ARBA" id="ARBA00022475"/>
    </source>
</evidence>
<comment type="subcellular location">
    <subcellularLocation>
        <location evidence="1">Cell membrane</location>
        <topology evidence="1">Multi-pass membrane protein</topology>
    </subcellularLocation>
</comment>
<dbReference type="InterPro" id="IPR010920">
    <property type="entry name" value="LSM_dom_sf"/>
</dbReference>
<gene>
    <name evidence="10" type="ORF">CP985_11630</name>
</gene>
<dbReference type="InterPro" id="IPR023408">
    <property type="entry name" value="MscS_beta-dom_sf"/>
</dbReference>
<dbReference type="Gene3D" id="3.30.70.100">
    <property type="match status" value="1"/>
</dbReference>
<dbReference type="Gene3D" id="2.30.30.60">
    <property type="match status" value="1"/>
</dbReference>
<dbReference type="RefSeq" id="WP_114841757.1">
    <property type="nucleotide sequence ID" value="NZ_CP031219.1"/>
</dbReference>
<protein>
    <submittedName>
        <fullName evidence="10">Mechanosensitive ion channel protein MscS</fullName>
    </submittedName>
</protein>
<proteinExistence type="inferred from homology"/>
<dbReference type="InterPro" id="IPR011014">
    <property type="entry name" value="MscS_channel_TM-2"/>
</dbReference>
<accession>A0AAX2AFB1</accession>
<dbReference type="EMBL" id="NXID01000049">
    <property type="protein sequence ID" value="RXK14886.1"/>
    <property type="molecule type" value="Genomic_DNA"/>
</dbReference>
<keyword evidence="11" id="KW-1185">Reference proteome</keyword>
<evidence type="ECO:0000313" key="11">
    <source>
        <dbReference type="Proteomes" id="UP000290092"/>
    </source>
</evidence>
<dbReference type="Proteomes" id="UP000290092">
    <property type="component" value="Unassembled WGS sequence"/>
</dbReference>
<dbReference type="SUPFAM" id="SSF50182">
    <property type="entry name" value="Sm-like ribonucleoproteins"/>
    <property type="match status" value="1"/>
</dbReference>
<name>A0AAX2AFB1_9BACT</name>
<dbReference type="PANTHER" id="PTHR30221:SF8">
    <property type="entry name" value="SMALL-CONDUCTANCE MECHANOSENSITIVE CHANNEL"/>
    <property type="match status" value="1"/>
</dbReference>
<dbReference type="InterPro" id="IPR006686">
    <property type="entry name" value="MscS_channel_CS"/>
</dbReference>
<evidence type="ECO:0000256" key="1">
    <source>
        <dbReference type="ARBA" id="ARBA00004651"/>
    </source>
</evidence>
<dbReference type="SUPFAM" id="SSF82689">
    <property type="entry name" value="Mechanosensitive channel protein MscS (YggB), C-terminal domain"/>
    <property type="match status" value="1"/>
</dbReference>
<organism evidence="10 11">
    <name type="scientific">Malaciobacter mytili LMG 24559</name>
    <dbReference type="NCBI Taxonomy" id="1032238"/>
    <lineage>
        <taxon>Bacteria</taxon>
        <taxon>Pseudomonadati</taxon>
        <taxon>Campylobacterota</taxon>
        <taxon>Epsilonproteobacteria</taxon>
        <taxon>Campylobacterales</taxon>
        <taxon>Arcobacteraceae</taxon>
        <taxon>Malaciobacter</taxon>
    </lineage>
</organism>